<reference evidence="1 2" key="1">
    <citation type="submission" date="2014-03" db="EMBL/GenBank/DDBJ databases">
        <title>Draft genome of the hookworm Oesophagostomum dentatum.</title>
        <authorList>
            <person name="Mitreva M."/>
        </authorList>
    </citation>
    <scope>NUCLEOTIDE SEQUENCE [LARGE SCALE GENOMIC DNA]</scope>
    <source>
        <strain evidence="1 2">OD-Hann</strain>
    </source>
</reference>
<dbReference type="AlphaFoldDB" id="A0A0B1T7I8"/>
<evidence type="ECO:0000313" key="1">
    <source>
        <dbReference type="EMBL" id="KHJ93184.1"/>
    </source>
</evidence>
<accession>A0A0B1T7I8</accession>
<dbReference type="Proteomes" id="UP000053660">
    <property type="component" value="Unassembled WGS sequence"/>
</dbReference>
<gene>
    <name evidence="1" type="ORF">OESDEN_06910</name>
</gene>
<dbReference type="OrthoDB" id="5875614at2759"/>
<organism evidence="1 2">
    <name type="scientific">Oesophagostomum dentatum</name>
    <name type="common">Nodular worm</name>
    <dbReference type="NCBI Taxonomy" id="61180"/>
    <lineage>
        <taxon>Eukaryota</taxon>
        <taxon>Metazoa</taxon>
        <taxon>Ecdysozoa</taxon>
        <taxon>Nematoda</taxon>
        <taxon>Chromadorea</taxon>
        <taxon>Rhabditida</taxon>
        <taxon>Rhabditina</taxon>
        <taxon>Rhabditomorpha</taxon>
        <taxon>Strongyloidea</taxon>
        <taxon>Strongylidae</taxon>
        <taxon>Oesophagostomum</taxon>
    </lineage>
</organism>
<dbReference type="EMBL" id="KN550902">
    <property type="protein sequence ID" value="KHJ93184.1"/>
    <property type="molecule type" value="Genomic_DNA"/>
</dbReference>
<protein>
    <submittedName>
        <fullName evidence="1">Uncharacterized protein</fullName>
    </submittedName>
</protein>
<evidence type="ECO:0000313" key="2">
    <source>
        <dbReference type="Proteomes" id="UP000053660"/>
    </source>
</evidence>
<proteinExistence type="predicted"/>
<keyword evidence="2" id="KW-1185">Reference proteome</keyword>
<name>A0A0B1T7I8_OESDE</name>
<sequence length="144" mass="15954">MVSSTSTQTLSGMAEIAVDPTFLDIPPPLPPRLRYPKRPECLFGPSSSSAVQLRPMAVKCIDEYHVFPCTLDVPHSDFDANSVGFVDIQELRKLEESDCTSVISSPTPARKRPSKRRSFVSKLFLRCRTAPRGYGSNPLSTLVR</sequence>